<dbReference type="EMBL" id="KI517464">
    <property type="protein sequence ID" value="ESQ40989.1"/>
    <property type="molecule type" value="Genomic_DNA"/>
</dbReference>
<proteinExistence type="predicted"/>
<accession>V4LBG0</accession>
<dbReference type="Proteomes" id="UP000030689">
    <property type="component" value="Unassembled WGS sequence"/>
</dbReference>
<keyword evidence="2" id="KW-1185">Reference proteome</keyword>
<name>V4LBG0_EUTSA</name>
<dbReference type="Gramene" id="ESQ40989">
    <property type="protein sequence ID" value="ESQ40989"/>
    <property type="gene ID" value="EUTSA_v10015135mg"/>
</dbReference>
<evidence type="ECO:0000313" key="1">
    <source>
        <dbReference type="EMBL" id="ESQ40989.1"/>
    </source>
</evidence>
<dbReference type="KEGG" id="eus:EUTSA_v10015135mg"/>
<organism evidence="1 2">
    <name type="scientific">Eutrema salsugineum</name>
    <name type="common">Saltwater cress</name>
    <name type="synonym">Sisymbrium salsugineum</name>
    <dbReference type="NCBI Taxonomy" id="72664"/>
    <lineage>
        <taxon>Eukaryota</taxon>
        <taxon>Viridiplantae</taxon>
        <taxon>Streptophyta</taxon>
        <taxon>Embryophyta</taxon>
        <taxon>Tracheophyta</taxon>
        <taxon>Spermatophyta</taxon>
        <taxon>Magnoliopsida</taxon>
        <taxon>eudicotyledons</taxon>
        <taxon>Gunneridae</taxon>
        <taxon>Pentapetalae</taxon>
        <taxon>rosids</taxon>
        <taxon>malvids</taxon>
        <taxon>Brassicales</taxon>
        <taxon>Brassicaceae</taxon>
        <taxon>Eutremeae</taxon>
        <taxon>Eutrema</taxon>
    </lineage>
</organism>
<evidence type="ECO:0000313" key="2">
    <source>
        <dbReference type="Proteomes" id="UP000030689"/>
    </source>
</evidence>
<sequence>MQAPGGNLHTIFLSWHWRNRLRGKKKANAKWTGMTQTAIIPESSAMSSGWPKNLRIGDVKMYIGRSKTEHKNRTIQDRCIYTPNMSYFLAPNA</sequence>
<protein>
    <submittedName>
        <fullName evidence="1">Uncharacterized protein</fullName>
    </submittedName>
</protein>
<reference evidence="1 2" key="1">
    <citation type="journal article" date="2013" name="Front. Plant Sci.">
        <title>The Reference Genome of the Halophytic Plant Eutrema salsugineum.</title>
        <authorList>
            <person name="Yang R."/>
            <person name="Jarvis D.E."/>
            <person name="Chen H."/>
            <person name="Beilstein M.A."/>
            <person name="Grimwood J."/>
            <person name="Jenkins J."/>
            <person name="Shu S."/>
            <person name="Prochnik S."/>
            <person name="Xin M."/>
            <person name="Ma C."/>
            <person name="Schmutz J."/>
            <person name="Wing R.A."/>
            <person name="Mitchell-Olds T."/>
            <person name="Schumaker K.S."/>
            <person name="Wang X."/>
        </authorList>
    </citation>
    <scope>NUCLEOTIDE SEQUENCE [LARGE SCALE GENOMIC DNA]</scope>
</reference>
<dbReference type="AlphaFoldDB" id="V4LBG0"/>
<gene>
    <name evidence="1" type="ORF">EUTSA_v10015135mg</name>
</gene>